<dbReference type="EMBL" id="GACK01004278">
    <property type="protein sequence ID" value="JAA60756.1"/>
    <property type="molecule type" value="mRNA"/>
</dbReference>
<keyword evidence="1" id="KW-0732">Signal</keyword>
<dbReference type="AlphaFoldDB" id="L7M8X3"/>
<sequence length="142" mass="15879">MKLFIITSIMVLTTIWGDNAATTMKLCELPPLPRSAEGAKTSTRDPGYSNETTWKIGLCTGGLCILPTILEGCWNSPLRKSVPKEHIPVGCAFTCNKSREYGYYPNGTDCQHVLPDGTRIQRTCQLWKNGKICRTPEEISRW</sequence>
<organism evidence="2">
    <name type="scientific">Rhipicephalus pulchellus</name>
    <name type="common">Yellow backed tick</name>
    <name type="synonym">Dermacentor pulchellus</name>
    <dbReference type="NCBI Taxonomy" id="72859"/>
    <lineage>
        <taxon>Eukaryota</taxon>
        <taxon>Metazoa</taxon>
        <taxon>Ecdysozoa</taxon>
        <taxon>Arthropoda</taxon>
        <taxon>Chelicerata</taxon>
        <taxon>Arachnida</taxon>
        <taxon>Acari</taxon>
        <taxon>Parasitiformes</taxon>
        <taxon>Ixodida</taxon>
        <taxon>Ixodoidea</taxon>
        <taxon>Ixodidae</taxon>
        <taxon>Rhipicephalinae</taxon>
        <taxon>Rhipicephalus</taxon>
        <taxon>Rhipicephalus</taxon>
    </lineage>
</organism>
<feature type="chain" id="PRO_5003981427" evidence="1">
    <location>
        <begin position="21"/>
        <end position="142"/>
    </location>
</feature>
<feature type="signal peptide" evidence="1">
    <location>
        <begin position="1"/>
        <end position="20"/>
    </location>
</feature>
<evidence type="ECO:0000313" key="2">
    <source>
        <dbReference type="EMBL" id="JAA60756.1"/>
    </source>
</evidence>
<reference evidence="2" key="2">
    <citation type="journal article" date="2015" name="J. Proteomics">
        <title>Sexual differences in the sialomes of the zebra tick, Rhipicephalus pulchellus.</title>
        <authorList>
            <person name="Tan A.W."/>
            <person name="Francischetti I.M."/>
            <person name="Slovak M."/>
            <person name="Kini R.M."/>
            <person name="Ribeiro J.M."/>
        </authorList>
    </citation>
    <scope>NUCLEOTIDE SEQUENCE</scope>
    <source>
        <tissue evidence="2">Salivary gland</tissue>
    </source>
</reference>
<evidence type="ECO:0000256" key="1">
    <source>
        <dbReference type="SAM" id="SignalP"/>
    </source>
</evidence>
<reference evidence="2" key="1">
    <citation type="submission" date="2012-11" db="EMBL/GenBank/DDBJ databases">
        <authorList>
            <person name="Lucero-Rivera Y.E."/>
            <person name="Tovar-Ramirez D."/>
        </authorList>
    </citation>
    <scope>NUCLEOTIDE SEQUENCE</scope>
    <source>
        <tissue evidence="2">Salivary gland</tissue>
    </source>
</reference>
<accession>L7M8X3</accession>
<proteinExistence type="evidence at transcript level"/>
<name>L7M8X3_RHIPC</name>
<protein>
    <submittedName>
        <fullName evidence="2">Putative secreted peptide</fullName>
    </submittedName>
</protein>